<evidence type="ECO:0000313" key="1">
    <source>
        <dbReference type="EMBL" id="CAH9127538.1"/>
    </source>
</evidence>
<keyword evidence="2" id="KW-1185">Reference proteome</keyword>
<proteinExistence type="predicted"/>
<protein>
    <submittedName>
        <fullName evidence="1">Uncharacterized protein</fullName>
    </submittedName>
</protein>
<dbReference type="AlphaFoldDB" id="A0AAV0EW89"/>
<gene>
    <name evidence="1" type="ORF">CEPIT_LOCUS28398</name>
</gene>
<evidence type="ECO:0000313" key="2">
    <source>
        <dbReference type="Proteomes" id="UP001152523"/>
    </source>
</evidence>
<sequence>MADAFAAFTRTQSSKASSVLPPPNVSRLASTARISLTPAEVWSTPSC</sequence>
<comment type="caution">
    <text evidence="1">The sequence shown here is derived from an EMBL/GenBank/DDBJ whole genome shotgun (WGS) entry which is preliminary data.</text>
</comment>
<name>A0AAV0EW89_9ASTE</name>
<accession>A0AAV0EW89</accession>
<organism evidence="1 2">
    <name type="scientific">Cuscuta epithymum</name>
    <dbReference type="NCBI Taxonomy" id="186058"/>
    <lineage>
        <taxon>Eukaryota</taxon>
        <taxon>Viridiplantae</taxon>
        <taxon>Streptophyta</taxon>
        <taxon>Embryophyta</taxon>
        <taxon>Tracheophyta</taxon>
        <taxon>Spermatophyta</taxon>
        <taxon>Magnoliopsida</taxon>
        <taxon>eudicotyledons</taxon>
        <taxon>Gunneridae</taxon>
        <taxon>Pentapetalae</taxon>
        <taxon>asterids</taxon>
        <taxon>lamiids</taxon>
        <taxon>Solanales</taxon>
        <taxon>Convolvulaceae</taxon>
        <taxon>Cuscuteae</taxon>
        <taxon>Cuscuta</taxon>
        <taxon>Cuscuta subgen. Cuscuta</taxon>
    </lineage>
</organism>
<dbReference type="EMBL" id="CAMAPF010000948">
    <property type="protein sequence ID" value="CAH9127538.1"/>
    <property type="molecule type" value="Genomic_DNA"/>
</dbReference>
<dbReference type="Proteomes" id="UP001152523">
    <property type="component" value="Unassembled WGS sequence"/>
</dbReference>
<reference evidence="1" key="1">
    <citation type="submission" date="2022-07" db="EMBL/GenBank/DDBJ databases">
        <authorList>
            <person name="Macas J."/>
            <person name="Novak P."/>
            <person name="Neumann P."/>
        </authorList>
    </citation>
    <scope>NUCLEOTIDE SEQUENCE</scope>
</reference>